<evidence type="ECO:0000259" key="1">
    <source>
        <dbReference type="Pfam" id="PF13021"/>
    </source>
</evidence>
<keyword evidence="3" id="KW-1185">Reference proteome</keyword>
<dbReference type="EMBL" id="BAAAZE010000006">
    <property type="protein sequence ID" value="GAA4017867.1"/>
    <property type="molecule type" value="Genomic_DNA"/>
</dbReference>
<dbReference type="Proteomes" id="UP001501353">
    <property type="component" value="Unassembled WGS sequence"/>
</dbReference>
<comment type="caution">
    <text evidence="2">The sequence shown here is derived from an EMBL/GenBank/DDBJ whole genome shotgun (WGS) entry which is preliminary data.</text>
</comment>
<dbReference type="InterPro" id="IPR024976">
    <property type="entry name" value="DUF3885"/>
</dbReference>
<protein>
    <recommendedName>
        <fullName evidence="1">DUF3885 domain-containing protein</fullName>
    </recommendedName>
</protein>
<sequence>MNFKRKIQEIVGSTYRHALFYNFPGGLRFALSKGGSSLDLALSALRKVTVVCDDIFVGEEHILVHLETFAPTSRFGLRAMLRELKVAGVEVPRVRDVWLDAGEQMDGSHEESDSILCCAFDVPTAKLQNLIWCAITTDLGALRPRPGCRVYLLNPNKGIVVHPYDDRGMDVISRNSPTLSGLYKRHNDLLLDYDREAMCKTFASS</sequence>
<feature type="domain" description="DUF3885" evidence="1">
    <location>
        <begin position="16"/>
        <end position="194"/>
    </location>
</feature>
<reference evidence="3" key="1">
    <citation type="journal article" date="2019" name="Int. J. Syst. Evol. Microbiol.">
        <title>The Global Catalogue of Microorganisms (GCM) 10K type strain sequencing project: providing services to taxonomists for standard genome sequencing and annotation.</title>
        <authorList>
            <consortium name="The Broad Institute Genomics Platform"/>
            <consortium name="The Broad Institute Genome Sequencing Center for Infectious Disease"/>
            <person name="Wu L."/>
            <person name="Ma J."/>
        </authorList>
    </citation>
    <scope>NUCLEOTIDE SEQUENCE [LARGE SCALE GENOMIC DNA]</scope>
    <source>
        <strain evidence="3">JCM 16673</strain>
    </source>
</reference>
<organism evidence="2 3">
    <name type="scientific">Actimicrobium antarcticum</name>
    <dbReference type="NCBI Taxonomy" id="1051899"/>
    <lineage>
        <taxon>Bacteria</taxon>
        <taxon>Pseudomonadati</taxon>
        <taxon>Pseudomonadota</taxon>
        <taxon>Betaproteobacteria</taxon>
        <taxon>Burkholderiales</taxon>
        <taxon>Oxalobacteraceae</taxon>
        <taxon>Actimicrobium</taxon>
    </lineage>
</organism>
<evidence type="ECO:0000313" key="3">
    <source>
        <dbReference type="Proteomes" id="UP001501353"/>
    </source>
</evidence>
<gene>
    <name evidence="2" type="ORF">GCM10022212_11970</name>
</gene>
<name>A0ABP7SX90_9BURK</name>
<evidence type="ECO:0000313" key="2">
    <source>
        <dbReference type="EMBL" id="GAA4017867.1"/>
    </source>
</evidence>
<dbReference type="RefSeq" id="WP_344762355.1">
    <property type="nucleotide sequence ID" value="NZ_BAAAZE010000006.1"/>
</dbReference>
<proteinExistence type="predicted"/>
<accession>A0ABP7SX90</accession>
<dbReference type="Pfam" id="PF13021">
    <property type="entry name" value="DUF3885"/>
    <property type="match status" value="1"/>
</dbReference>